<dbReference type="Proteomes" id="UP000299102">
    <property type="component" value="Unassembled WGS sequence"/>
</dbReference>
<dbReference type="EMBL" id="BGZK01000922">
    <property type="protein sequence ID" value="GBP65176.1"/>
    <property type="molecule type" value="Genomic_DNA"/>
</dbReference>
<name>A0A4C1XML6_EUMVA</name>
<gene>
    <name evidence="2" type="ORF">EVAR_49982_1</name>
</gene>
<evidence type="ECO:0000313" key="3">
    <source>
        <dbReference type="Proteomes" id="UP000299102"/>
    </source>
</evidence>
<evidence type="ECO:0000313" key="2">
    <source>
        <dbReference type="EMBL" id="GBP65176.1"/>
    </source>
</evidence>
<organism evidence="2 3">
    <name type="scientific">Eumeta variegata</name>
    <name type="common">Bagworm moth</name>
    <name type="synonym">Eumeta japonica</name>
    <dbReference type="NCBI Taxonomy" id="151549"/>
    <lineage>
        <taxon>Eukaryota</taxon>
        <taxon>Metazoa</taxon>
        <taxon>Ecdysozoa</taxon>
        <taxon>Arthropoda</taxon>
        <taxon>Hexapoda</taxon>
        <taxon>Insecta</taxon>
        <taxon>Pterygota</taxon>
        <taxon>Neoptera</taxon>
        <taxon>Endopterygota</taxon>
        <taxon>Lepidoptera</taxon>
        <taxon>Glossata</taxon>
        <taxon>Ditrysia</taxon>
        <taxon>Tineoidea</taxon>
        <taxon>Psychidae</taxon>
        <taxon>Oiketicinae</taxon>
        <taxon>Eumeta</taxon>
    </lineage>
</organism>
<protein>
    <submittedName>
        <fullName evidence="2">Uncharacterized protein</fullName>
    </submittedName>
</protein>
<accession>A0A4C1XML6</accession>
<evidence type="ECO:0000256" key="1">
    <source>
        <dbReference type="SAM" id="MobiDB-lite"/>
    </source>
</evidence>
<dbReference type="AlphaFoldDB" id="A0A4C1XML6"/>
<proteinExistence type="predicted"/>
<sequence>MILLRSDPIGSLRVRSDAKKTRRRIFKNTINRYGTTAENLFAKSDSCQLVTLSPKAIDDPCVFLCTRHLLHIIRDLLAFPFPAKLDKTRNRVTTRSWIPRSDERDAPFAPRPKGLQNARERDSASKGKIDRFVGTRIHYARANFWNFPAILSRENQEKPTESPAEPKTRSQICVETRRVRCHSVRALDSCNPTPRL</sequence>
<feature type="region of interest" description="Disordered" evidence="1">
    <location>
        <begin position="101"/>
        <end position="126"/>
    </location>
</feature>
<comment type="caution">
    <text evidence="2">The sequence shown here is derived from an EMBL/GenBank/DDBJ whole genome shotgun (WGS) entry which is preliminary data.</text>
</comment>
<reference evidence="2 3" key="1">
    <citation type="journal article" date="2019" name="Commun. Biol.">
        <title>The bagworm genome reveals a unique fibroin gene that provides high tensile strength.</title>
        <authorList>
            <person name="Kono N."/>
            <person name="Nakamura H."/>
            <person name="Ohtoshi R."/>
            <person name="Tomita M."/>
            <person name="Numata K."/>
            <person name="Arakawa K."/>
        </authorList>
    </citation>
    <scope>NUCLEOTIDE SEQUENCE [LARGE SCALE GENOMIC DNA]</scope>
</reference>
<keyword evidence="3" id="KW-1185">Reference proteome</keyword>